<comment type="caution">
    <text evidence="2">The sequence shown here is derived from an EMBL/GenBank/DDBJ whole genome shotgun (WGS) entry which is preliminary data.</text>
</comment>
<reference evidence="2" key="1">
    <citation type="submission" date="2020-10" db="EMBL/GenBank/DDBJ databases">
        <authorList>
            <person name="Kikuchi T."/>
        </authorList>
    </citation>
    <scope>NUCLEOTIDE SEQUENCE</scope>
    <source>
        <strain evidence="2">NKZ352</strain>
    </source>
</reference>
<feature type="region of interest" description="Disordered" evidence="1">
    <location>
        <begin position="36"/>
        <end position="138"/>
    </location>
</feature>
<sequence length="138" mass="15721">MDRRVAVALRSKLRLQRIATPLTVLICWVHGCCRPREGCENDASSWKSWSKRRRRFTGTDEEQASLYPSSHRKSQPDGRQSSTSSMPNTNDAVSDEDEEVKKPSNGSVDGEKRTRKITFELDHRPSINNAHSVIRKDP</sequence>
<feature type="compositionally biased region" description="Polar residues" evidence="1">
    <location>
        <begin position="77"/>
        <end position="92"/>
    </location>
</feature>
<evidence type="ECO:0000313" key="3">
    <source>
        <dbReference type="Proteomes" id="UP000835052"/>
    </source>
</evidence>
<organism evidence="2 3">
    <name type="scientific">Caenorhabditis auriculariae</name>
    <dbReference type="NCBI Taxonomy" id="2777116"/>
    <lineage>
        <taxon>Eukaryota</taxon>
        <taxon>Metazoa</taxon>
        <taxon>Ecdysozoa</taxon>
        <taxon>Nematoda</taxon>
        <taxon>Chromadorea</taxon>
        <taxon>Rhabditida</taxon>
        <taxon>Rhabditina</taxon>
        <taxon>Rhabditomorpha</taxon>
        <taxon>Rhabditoidea</taxon>
        <taxon>Rhabditidae</taxon>
        <taxon>Peloderinae</taxon>
        <taxon>Caenorhabditis</taxon>
    </lineage>
</organism>
<evidence type="ECO:0000313" key="2">
    <source>
        <dbReference type="EMBL" id="CAD6199671.1"/>
    </source>
</evidence>
<feature type="compositionally biased region" description="Basic and acidic residues" evidence="1">
    <location>
        <begin position="109"/>
        <end position="125"/>
    </location>
</feature>
<evidence type="ECO:0000256" key="1">
    <source>
        <dbReference type="SAM" id="MobiDB-lite"/>
    </source>
</evidence>
<proteinExistence type="predicted"/>
<name>A0A8S1HWW6_9PELO</name>
<accession>A0A8S1HWW6</accession>
<protein>
    <submittedName>
        <fullName evidence="2">Uncharacterized protein</fullName>
    </submittedName>
</protein>
<dbReference type="AlphaFoldDB" id="A0A8S1HWW6"/>
<dbReference type="EMBL" id="CAJGYM010000193">
    <property type="protein sequence ID" value="CAD6199671.1"/>
    <property type="molecule type" value="Genomic_DNA"/>
</dbReference>
<keyword evidence="3" id="KW-1185">Reference proteome</keyword>
<dbReference type="Proteomes" id="UP000835052">
    <property type="component" value="Unassembled WGS sequence"/>
</dbReference>
<gene>
    <name evidence="2" type="ORF">CAUJ_LOCUS15571</name>
</gene>